<reference evidence="6 9" key="2">
    <citation type="submission" date="2016-08" db="EMBL/GenBank/DDBJ databases">
        <title>Characterization of Isolates of Eisenbergiella tayi Derived from Blood Cultures, Using Whole Genome Sequencing.</title>
        <authorList>
            <person name="Bernier A.-M."/>
            <person name="Burdz T."/>
            <person name="Wiebe D."/>
            <person name="Bernard K."/>
        </authorList>
    </citation>
    <scope>NUCLEOTIDE SEQUENCE [LARGE SCALE GENOMIC DNA]</scope>
    <source>
        <strain evidence="6 9">NML120146</strain>
    </source>
</reference>
<dbReference type="Proteomes" id="UP000095003">
    <property type="component" value="Unassembled WGS sequence"/>
</dbReference>
<evidence type="ECO:0000313" key="7">
    <source>
        <dbReference type="Proteomes" id="UP000094067"/>
    </source>
</evidence>
<dbReference type="EMBL" id="MEHA01000042">
    <property type="protein sequence ID" value="ODR39761.1"/>
    <property type="molecule type" value="Genomic_DNA"/>
</dbReference>
<dbReference type="SUPFAM" id="SSF53187">
    <property type="entry name" value="Zn-dependent exopeptidases"/>
    <property type="match status" value="1"/>
</dbReference>
<evidence type="ECO:0000256" key="1">
    <source>
        <dbReference type="ARBA" id="ARBA00022801"/>
    </source>
</evidence>
<protein>
    <submittedName>
        <fullName evidence="4 5">N-acetylmuramoyl-L-alanine amidase</fullName>
        <ecNumber evidence="4">3.5.1.28</ecNumber>
    </submittedName>
</protein>
<name>A0A1E3AN74_9FIRM</name>
<evidence type="ECO:0000313" key="8">
    <source>
        <dbReference type="Proteomes" id="UP000094271"/>
    </source>
</evidence>
<dbReference type="Proteomes" id="UP000094869">
    <property type="component" value="Unassembled WGS sequence"/>
</dbReference>
<dbReference type="Pfam" id="PF01520">
    <property type="entry name" value="Amidase_3"/>
    <property type="match status" value="1"/>
</dbReference>
<evidence type="ECO:0000313" key="6">
    <source>
        <dbReference type="EMBL" id="ODR60765.1"/>
    </source>
</evidence>
<dbReference type="GO" id="GO:0030288">
    <property type="term" value="C:outer membrane-bounded periplasmic space"/>
    <property type="evidence" value="ECO:0007669"/>
    <property type="project" value="TreeGrafter"/>
</dbReference>
<dbReference type="PANTHER" id="PTHR30404">
    <property type="entry name" value="N-ACETYLMURAMOYL-L-ALANINE AMIDASE"/>
    <property type="match status" value="1"/>
</dbReference>
<gene>
    <name evidence="4" type="primary">cwlC_2</name>
    <name evidence="4" type="ORF">BEH84_04423</name>
    <name evidence="5" type="ORF">BEI59_32870</name>
    <name evidence="3" type="ORF">BEI61_04965</name>
    <name evidence="6" type="ORF">BEI63_03335</name>
</gene>
<keyword evidence="9" id="KW-1185">Reference proteome</keyword>
<dbReference type="Proteomes" id="UP000094067">
    <property type="component" value="Unassembled WGS sequence"/>
</dbReference>
<dbReference type="CDD" id="cd02696">
    <property type="entry name" value="MurNAc-LAA"/>
    <property type="match status" value="1"/>
</dbReference>
<dbReference type="EC" id="3.5.1.28" evidence="4"/>
<dbReference type="AlphaFoldDB" id="A0A1E3AN74"/>
<dbReference type="EMBL" id="MCGI01000004">
    <property type="protein sequence ID" value="ODM10054.1"/>
    <property type="molecule type" value="Genomic_DNA"/>
</dbReference>
<accession>A0A1E3AN74</accession>
<evidence type="ECO:0000259" key="2">
    <source>
        <dbReference type="SMART" id="SM00646"/>
    </source>
</evidence>
<evidence type="ECO:0000313" key="9">
    <source>
        <dbReference type="Proteomes" id="UP000094869"/>
    </source>
</evidence>
<sequence length="181" mass="19900">MADYTYTIFLDAGHGGSDPGAVYNGRREKDDTLALTLAIGDILESYGFNVKYARTEDIYESPYQKAAEGNASGSDIFISIHRNSSPYPNQYSGVESLVYNAWLPAGTIATNINRQLEEVGYKNLGVNERPNLVVLRQSNIPAVLVEVGFINNDQDNALLDQKFDETARAIADGIAGTLWTW</sequence>
<dbReference type="OrthoDB" id="9772024at2"/>
<evidence type="ECO:0000313" key="5">
    <source>
        <dbReference type="EMBL" id="ODR39761.1"/>
    </source>
</evidence>
<evidence type="ECO:0000313" key="10">
    <source>
        <dbReference type="Proteomes" id="UP000095003"/>
    </source>
</evidence>
<dbReference type="GO" id="GO:0009253">
    <property type="term" value="P:peptidoglycan catabolic process"/>
    <property type="evidence" value="ECO:0007669"/>
    <property type="project" value="InterPro"/>
</dbReference>
<dbReference type="RefSeq" id="WP_009250048.1">
    <property type="nucleotide sequence ID" value="NZ_BAABXS010000001.1"/>
</dbReference>
<dbReference type="Proteomes" id="UP000094271">
    <property type="component" value="Unassembled WGS sequence"/>
</dbReference>
<evidence type="ECO:0000313" key="4">
    <source>
        <dbReference type="EMBL" id="ODM10054.1"/>
    </source>
</evidence>
<dbReference type="InterPro" id="IPR002508">
    <property type="entry name" value="MurNAc-LAA_cat"/>
</dbReference>
<dbReference type="EMBL" id="MCGH01000003">
    <property type="protein sequence ID" value="ODM04161.1"/>
    <property type="molecule type" value="Genomic_DNA"/>
</dbReference>
<proteinExistence type="predicted"/>
<dbReference type="GeneID" id="93302371"/>
<dbReference type="EMBL" id="MEHD01000009">
    <property type="protein sequence ID" value="ODR60765.1"/>
    <property type="molecule type" value="Genomic_DNA"/>
</dbReference>
<comment type="caution">
    <text evidence="4">The sequence shown here is derived from an EMBL/GenBank/DDBJ whole genome shotgun (WGS) entry which is preliminary data.</text>
</comment>
<dbReference type="GO" id="GO:0008745">
    <property type="term" value="F:N-acetylmuramoyl-L-alanine amidase activity"/>
    <property type="evidence" value="ECO:0007669"/>
    <property type="project" value="UniProtKB-EC"/>
</dbReference>
<evidence type="ECO:0000313" key="3">
    <source>
        <dbReference type="EMBL" id="ODM04161.1"/>
    </source>
</evidence>
<reference evidence="5 8" key="3">
    <citation type="submission" date="2016-08" db="EMBL/GenBank/DDBJ databases">
        <authorList>
            <person name="Seilhamer J.J."/>
        </authorList>
    </citation>
    <scope>NUCLEOTIDE SEQUENCE [LARGE SCALE GENOMIC DNA]</scope>
    <source>
        <strain evidence="5 8">NML150140-1</strain>
    </source>
</reference>
<feature type="domain" description="MurNAc-LAA" evidence="2">
    <location>
        <begin position="66"/>
        <end position="175"/>
    </location>
</feature>
<reference evidence="7 10" key="1">
    <citation type="submission" date="2016-07" db="EMBL/GenBank/DDBJ databases">
        <title>Characterization of isolates of Eisenbergiella tayi derived from blood cultures, using whole genome sequencing.</title>
        <authorList>
            <person name="Burdz T."/>
            <person name="Wiebe D."/>
            <person name="Huynh C."/>
            <person name="Bernard K."/>
        </authorList>
    </citation>
    <scope>NUCLEOTIDE SEQUENCE [LARGE SCALE GENOMIC DNA]</scope>
    <source>
        <strain evidence="3 7">NML 110608</strain>
        <strain evidence="4 10">NML 120489</strain>
    </source>
</reference>
<dbReference type="PANTHER" id="PTHR30404:SF0">
    <property type="entry name" value="N-ACETYLMURAMOYL-L-ALANINE AMIDASE AMIC"/>
    <property type="match status" value="1"/>
</dbReference>
<keyword evidence="1 4" id="KW-0378">Hydrolase</keyword>
<organism evidence="4 10">
    <name type="scientific">Eisenbergiella tayi</name>
    <dbReference type="NCBI Taxonomy" id="1432052"/>
    <lineage>
        <taxon>Bacteria</taxon>
        <taxon>Bacillati</taxon>
        <taxon>Bacillota</taxon>
        <taxon>Clostridia</taxon>
        <taxon>Lachnospirales</taxon>
        <taxon>Lachnospiraceae</taxon>
        <taxon>Eisenbergiella</taxon>
    </lineage>
</organism>
<dbReference type="PATRIC" id="fig|1432052.3.peg.4901"/>
<dbReference type="Gene3D" id="3.40.630.40">
    <property type="entry name" value="Zn-dependent exopeptidases"/>
    <property type="match status" value="1"/>
</dbReference>
<dbReference type="SMART" id="SM00646">
    <property type="entry name" value="Ami_3"/>
    <property type="match status" value="1"/>
</dbReference>
<dbReference type="InterPro" id="IPR050695">
    <property type="entry name" value="N-acetylmuramoyl_amidase_3"/>
</dbReference>